<keyword evidence="1" id="KW-0472">Membrane</keyword>
<organism evidence="2 3">
    <name type="scientific">Nocardioides exalbidus</name>
    <dbReference type="NCBI Taxonomy" id="402596"/>
    <lineage>
        <taxon>Bacteria</taxon>
        <taxon>Bacillati</taxon>
        <taxon>Actinomycetota</taxon>
        <taxon>Actinomycetes</taxon>
        <taxon>Propionibacteriales</taxon>
        <taxon>Nocardioidaceae</taxon>
        <taxon>Nocardioides</taxon>
    </lineage>
</organism>
<gene>
    <name evidence="2" type="ORF">SAMN04489844_1924</name>
</gene>
<dbReference type="InterPro" id="IPR010994">
    <property type="entry name" value="RuvA_2-like"/>
</dbReference>
<evidence type="ECO:0000313" key="3">
    <source>
        <dbReference type="Proteomes" id="UP000198742"/>
    </source>
</evidence>
<keyword evidence="1" id="KW-0812">Transmembrane</keyword>
<dbReference type="STRING" id="402596.SAMN04489844_1924"/>
<sequence length="225" mass="24341">MQPPTPYLVSKPPKWLWIVPVASVGFLALVPVITIAAKARSARTWLVAGALSAAWLAGFAMIGSNEDGTTSDVGGFLFLGTLITSVVFALVMGPKVEWPGKVVYGAPPPSPPHDPNAAAVASVEAGRRKRHEARELLQRDPMMARDLRIGRPDLERQYDDGGLIDVNSAPPEVMSHWLGLSPAESAQVVDARTQLGRFQHPDDLVNYANLDPATYDRVSDRIVLM</sequence>
<accession>A0A1H4QUN6</accession>
<dbReference type="OrthoDB" id="4054020at2"/>
<dbReference type="Proteomes" id="UP000198742">
    <property type="component" value="Unassembled WGS sequence"/>
</dbReference>
<protein>
    <submittedName>
        <fullName evidence="2">Helix-hairpin-helix motif-containing protein</fullName>
    </submittedName>
</protein>
<proteinExistence type="predicted"/>
<dbReference type="RefSeq" id="WP_090968907.1">
    <property type="nucleotide sequence ID" value="NZ_FNRT01000002.1"/>
</dbReference>
<keyword evidence="3" id="KW-1185">Reference proteome</keyword>
<reference evidence="3" key="1">
    <citation type="submission" date="2016-10" db="EMBL/GenBank/DDBJ databases">
        <authorList>
            <person name="Varghese N."/>
            <person name="Submissions S."/>
        </authorList>
    </citation>
    <scope>NUCLEOTIDE SEQUENCE [LARGE SCALE GENOMIC DNA]</scope>
    <source>
        <strain evidence="3">DSM 22017</strain>
    </source>
</reference>
<dbReference type="SUPFAM" id="SSF47781">
    <property type="entry name" value="RuvA domain 2-like"/>
    <property type="match status" value="1"/>
</dbReference>
<keyword evidence="1" id="KW-1133">Transmembrane helix</keyword>
<evidence type="ECO:0000256" key="1">
    <source>
        <dbReference type="SAM" id="Phobius"/>
    </source>
</evidence>
<evidence type="ECO:0000313" key="2">
    <source>
        <dbReference type="EMBL" id="SEC23379.1"/>
    </source>
</evidence>
<feature type="transmembrane region" description="Helical" evidence="1">
    <location>
        <begin position="74"/>
        <end position="92"/>
    </location>
</feature>
<dbReference type="EMBL" id="FNRT01000002">
    <property type="protein sequence ID" value="SEC23379.1"/>
    <property type="molecule type" value="Genomic_DNA"/>
</dbReference>
<dbReference type="Pfam" id="PF12836">
    <property type="entry name" value="HHH_3"/>
    <property type="match status" value="1"/>
</dbReference>
<dbReference type="AlphaFoldDB" id="A0A1H4QUN6"/>
<feature type="transmembrane region" description="Helical" evidence="1">
    <location>
        <begin position="15"/>
        <end position="37"/>
    </location>
</feature>
<feature type="transmembrane region" description="Helical" evidence="1">
    <location>
        <begin position="44"/>
        <end position="62"/>
    </location>
</feature>
<name>A0A1H4QUN6_9ACTN</name>